<dbReference type="Proteomes" id="UP000093795">
    <property type="component" value="Unassembled WGS sequence"/>
</dbReference>
<dbReference type="EMBL" id="LZKQ01000166">
    <property type="protein sequence ID" value="OBI82498.1"/>
    <property type="molecule type" value="Genomic_DNA"/>
</dbReference>
<accession>A0A1A3C7C7</accession>
<dbReference type="InterPro" id="IPR010427">
    <property type="entry name" value="DUF1023"/>
</dbReference>
<feature type="region of interest" description="Disordered" evidence="1">
    <location>
        <begin position="113"/>
        <end position="138"/>
    </location>
</feature>
<evidence type="ECO:0000256" key="1">
    <source>
        <dbReference type="SAM" id="MobiDB-lite"/>
    </source>
</evidence>
<dbReference type="ESTHER" id="mycas-a0a1a3c7c7">
    <property type="family name" value="Duf_1023"/>
</dbReference>
<dbReference type="Pfam" id="PF06259">
    <property type="entry name" value="Abhydrolase_8"/>
    <property type="match status" value="1"/>
</dbReference>
<name>A0A1A3C7C7_MYCAS</name>
<dbReference type="AlphaFoldDB" id="A0A1A3C7C7"/>
<dbReference type="STRING" id="1790.A5645_18155"/>
<dbReference type="eggNOG" id="COG1340">
    <property type="taxonomic scope" value="Bacteria"/>
</dbReference>
<evidence type="ECO:0000313" key="4">
    <source>
        <dbReference type="Proteomes" id="UP000093795"/>
    </source>
</evidence>
<evidence type="ECO:0000313" key="3">
    <source>
        <dbReference type="EMBL" id="OBI82498.1"/>
    </source>
</evidence>
<reference evidence="3 4" key="1">
    <citation type="submission" date="2016-06" db="EMBL/GenBank/DDBJ databases">
        <authorList>
            <person name="Kjaerup R.B."/>
            <person name="Dalgaard T.S."/>
            <person name="Juul-Madsen H.R."/>
        </authorList>
    </citation>
    <scope>NUCLEOTIDE SEQUENCE [LARGE SCALE GENOMIC DNA]</scope>
    <source>
        <strain evidence="3 4">1081914.2</strain>
    </source>
</reference>
<proteinExistence type="predicted"/>
<dbReference type="RefSeq" id="WP_065121468.1">
    <property type="nucleotide sequence ID" value="NZ_LZKQ01000166.1"/>
</dbReference>
<evidence type="ECO:0000259" key="2">
    <source>
        <dbReference type="Pfam" id="PF06259"/>
    </source>
</evidence>
<feature type="domain" description="DUF1023" evidence="2">
    <location>
        <begin position="326"/>
        <end position="495"/>
    </location>
</feature>
<gene>
    <name evidence="3" type="ORF">A9X01_22150</name>
</gene>
<organism evidence="3 4">
    <name type="scientific">Mycobacterium asiaticum</name>
    <dbReference type="NCBI Taxonomy" id="1790"/>
    <lineage>
        <taxon>Bacteria</taxon>
        <taxon>Bacillati</taxon>
        <taxon>Actinomycetota</taxon>
        <taxon>Actinomycetes</taxon>
        <taxon>Mycobacteriales</taxon>
        <taxon>Mycobacteriaceae</taxon>
        <taxon>Mycobacterium</taxon>
    </lineage>
</organism>
<protein>
    <recommendedName>
        <fullName evidence="2">DUF1023 domain-containing protein</fullName>
    </recommendedName>
</protein>
<dbReference type="OrthoDB" id="5969911at2"/>
<sequence>MVTRRQIDAANPQGVLGMVDAWKKSAKDMAGHADSYRQLVTFPGGQPWSGATRDAAVTMAEKDYAAIDRLRDAIDAMGDRAANDIHSSVIPRLNEVRSKIADAEANGFRVNDDLSVTDTRKQANGAPDPKRTQDRDNFERDIRVAANRWWESDSAVARQLDSDRKGLAANLNPVAAGHPPHDGRPHIQDALSKPLPEDPKAFHDLWQQLTPEEKDWLYSQDHNIGNHPGMPWDPEDHLGRDHYNRQHLAELEQHTAADVDRLQKQVNTLAAQQYMGDHTGSTADQLAVLAPQLLTARHNLDGYRAVQSTLGSTDGPKRYLGIIDENGHAAVAIGNPDTASRNAILVPGTGQDMATFNGSDRKSLAMYNAALQSTTSLGPGDVAVTTWMGYDRPMDLTEAAWPDPARAGAGALESFQSGQRASHVGAPSIDTVVGHSYGSTQVGAAASGGHHLDANNVIAVGSPGMLVDHASDLSLDPGAKVFAIRAWNDPIDLVTGLTLGPDPKGSDFGATALLADPGPGFGPFGLLPNVEAHSSYWNAGNPALANMGAVIAGVPPPQVIGPNGVEPGR</sequence>
<comment type="caution">
    <text evidence="3">The sequence shown here is derived from an EMBL/GenBank/DDBJ whole genome shotgun (WGS) entry which is preliminary data.</text>
</comment>
<feature type="compositionally biased region" description="Basic and acidic residues" evidence="1">
    <location>
        <begin position="128"/>
        <end position="138"/>
    </location>
</feature>
<feature type="region of interest" description="Disordered" evidence="1">
    <location>
        <begin position="170"/>
        <end position="199"/>
    </location>
</feature>